<dbReference type="InterPro" id="IPR011009">
    <property type="entry name" value="Kinase-like_dom_sf"/>
</dbReference>
<dbReference type="PROSITE" id="PS50011">
    <property type="entry name" value="PROTEIN_KINASE_DOM"/>
    <property type="match status" value="1"/>
</dbReference>
<protein>
    <recommendedName>
        <fullName evidence="5">Protein kinase domain-containing protein</fullName>
    </recommendedName>
</protein>
<feature type="region of interest" description="Disordered" evidence="4">
    <location>
        <begin position="1548"/>
        <end position="1569"/>
    </location>
</feature>
<keyword evidence="1" id="KW-0677">Repeat</keyword>
<reference evidence="7" key="1">
    <citation type="journal article" date="2015" name="Genome Announc.">
        <title>Draft genome sequence of the fungus Penicillium brasilianum MG11.</title>
        <authorList>
            <person name="Horn F."/>
            <person name="Linde J."/>
            <person name="Mattern D.J."/>
            <person name="Walther G."/>
            <person name="Guthke R."/>
            <person name="Brakhage A.A."/>
            <person name="Valiante V."/>
        </authorList>
    </citation>
    <scope>NUCLEOTIDE SEQUENCE [LARGE SCALE GENOMIC DNA]</scope>
    <source>
        <strain evidence="7">MG11</strain>
    </source>
</reference>
<sequence>MSVSSLNDDWVRCRAPNELQSDILTWTTSISRSRVSTVDGLGFSENIDVESMNSLEGLLHTVQQLKLKRFRAEDVEEIRFVAAGETFTVTECKCEGTVVAIKRIRLSEEGKGFEHSYFQRRLQSVLREILIMCHPPLTHHPNIIDILGYGWSVEKQRPSPFISVAFASKGTLREYMKEKVHPIRTKLILMGDVGAGLMALHKCGIVHGDLKMDNIVVFSSLDRPCMSIAKVSDFGHSIIVGSASKKTKQYFGTTLYNAPEVANQKDTPIPIEQLHKCDIWAFGLCAWEILANGQLYFQRSWRRNPLYKRSSSLSTLTSPTGSHEESIDEDDQHVFGYFDLSHLKILAIEFVNNMKIPGIGFEKGFLRPLMDRTLQTDSAKRISDLSRLPIIVSWHKMPGGHSLQSKLATYAMSGDVRYSIFSRESGPHIIWEQQQQLLQDFETVAQGAKSDKDDGSIAFQTMLCYTNAFGASQDLDKATGFLRMAEDTSHLVARVLGPRIINGFSPDSSTEVPTYSECLALGFSIARRPEPITSLVVHDGTSVSKFTNYADFREAFVKKRPQPCFNDSDGGFGVFLTVNESTIQHGLLDIALHQGDTQFVERLLPLTRHSDAEPILDPHFVMAASRGYGDLLIFLLTVGMGVLGISPPPSLLHWLFCLDETTLSEAQPLMKDCCRNPDFKQGLNHVLTEGDFLHPQWPFQVHGTPLAMAIVSGRESLVKLLLSLGADPLAPAFGVTDDSTGPMLTPIHLAIKYHQPDILLLLWKAAFSGTKPANGTGVHKVDSLGPFPIACCLSLLTNAERFAIHGCMCKQRLREIVKLLPMDLLLQTSPEGKNSIIQAIDLEDVDTVELLLEHAPTLASRKLVQPGNTTMFTYPFHFAVQIASYRDTRESEQIAESILNLDSAAINRPDSAPLKPLHIASMGTSDRMTKFLLARNASCHDLDARRRIPLHFCRALVNAKALMLEGVNINHKDRSGSSPAHAAASQGADDVLKLFITAGADLTLVNDDIGTPLHCAIQRKSRSTIETLLAAGVDIKARNRRGQTPLHLTMDIGRSDLVSLLFEHGADPFIEDGQGSSPFSMSLAWENPSIFNLFRLPENFAVEKVHVNALIFAAAKGEPKVFRQYLDRLPDPSRNLARVPIPKLYVTAINVAAGACRVDLVEMLLAHGFNVDTLDERKNTPLLRACQSGRTEAEFYAYNRTHMCEKLIQHGANIFARSDRGLTPFLIARAHGDYPLMTLLLERALALRDIDVSTRRSRILESIRDPEKDRTFCRSSKSIMGDEIIEPRLLSDAVKNDEWEFVMICIAGHFVHKKDLEGIFKKRQWMKPSVDTLDMLRYHSVKMDREMVQYLASGAEESSPDFRYSARNIGRRNVEVELIESRGGLNELIWPEAMERLRLESILKSGNDYNHARNALADLERKEKAFCGKLQEYFLSIITTSKEPMNHPEDMAWFRKFERELALEDQDTFDHRLKTLLLRAKSMHEKSTKEFEFTPEKTALWMELHGQAQRLQEWKEMIDATLQHARMITQCFYVLTDNDYGNDGVVSDRSHGARIDPSEAGRVASRPGPKSYVERAADKLVEMNRRILSFAIH</sequence>
<dbReference type="OrthoDB" id="626167at2759"/>
<dbReference type="InterPro" id="IPR036770">
    <property type="entry name" value="Ankyrin_rpt-contain_sf"/>
</dbReference>
<proteinExistence type="predicted"/>
<dbReference type="Proteomes" id="UP000042958">
    <property type="component" value="Unassembled WGS sequence"/>
</dbReference>
<feature type="domain" description="Protein kinase" evidence="5">
    <location>
        <begin position="75"/>
        <end position="398"/>
    </location>
</feature>
<evidence type="ECO:0000256" key="1">
    <source>
        <dbReference type="ARBA" id="ARBA00022737"/>
    </source>
</evidence>
<feature type="compositionally biased region" description="Basic and acidic residues" evidence="4">
    <location>
        <begin position="1548"/>
        <end position="1559"/>
    </location>
</feature>
<dbReference type="EMBL" id="CDHK01000009">
    <property type="protein sequence ID" value="CEJ60905.1"/>
    <property type="molecule type" value="Genomic_DNA"/>
</dbReference>
<dbReference type="Pfam" id="PF12796">
    <property type="entry name" value="Ank_2"/>
    <property type="match status" value="1"/>
</dbReference>
<feature type="repeat" description="ANK" evidence="3">
    <location>
        <begin position="701"/>
        <end position="727"/>
    </location>
</feature>
<evidence type="ECO:0000256" key="3">
    <source>
        <dbReference type="PROSITE-ProRule" id="PRU00023"/>
    </source>
</evidence>
<dbReference type="Gene3D" id="1.25.40.20">
    <property type="entry name" value="Ankyrin repeat-containing domain"/>
    <property type="match status" value="3"/>
</dbReference>
<dbReference type="SMART" id="SM00220">
    <property type="entry name" value="S_TKc"/>
    <property type="match status" value="1"/>
</dbReference>
<dbReference type="Pfam" id="PF13637">
    <property type="entry name" value="Ank_4"/>
    <property type="match status" value="1"/>
</dbReference>
<dbReference type="PANTHER" id="PTHR24198">
    <property type="entry name" value="ANKYRIN REPEAT AND PROTEIN KINASE DOMAIN-CONTAINING PROTEIN"/>
    <property type="match status" value="1"/>
</dbReference>
<dbReference type="PANTHER" id="PTHR24198:SF165">
    <property type="entry name" value="ANKYRIN REPEAT-CONTAINING PROTEIN-RELATED"/>
    <property type="match status" value="1"/>
</dbReference>
<dbReference type="GO" id="GO:0004672">
    <property type="term" value="F:protein kinase activity"/>
    <property type="evidence" value="ECO:0007669"/>
    <property type="project" value="InterPro"/>
</dbReference>
<evidence type="ECO:0000256" key="2">
    <source>
        <dbReference type="ARBA" id="ARBA00023043"/>
    </source>
</evidence>
<evidence type="ECO:0000256" key="4">
    <source>
        <dbReference type="SAM" id="MobiDB-lite"/>
    </source>
</evidence>
<dbReference type="SUPFAM" id="SSF56112">
    <property type="entry name" value="Protein kinase-like (PK-like)"/>
    <property type="match status" value="1"/>
</dbReference>
<dbReference type="PROSITE" id="PS50088">
    <property type="entry name" value="ANK_REPEAT"/>
    <property type="match status" value="4"/>
</dbReference>
<dbReference type="InterPro" id="IPR008271">
    <property type="entry name" value="Ser/Thr_kinase_AS"/>
</dbReference>
<gene>
    <name evidence="6" type="ORF">PMG11_09459</name>
</gene>
<dbReference type="SMART" id="SM00248">
    <property type="entry name" value="ANK"/>
    <property type="match status" value="9"/>
</dbReference>
<evidence type="ECO:0000313" key="7">
    <source>
        <dbReference type="Proteomes" id="UP000042958"/>
    </source>
</evidence>
<evidence type="ECO:0000259" key="5">
    <source>
        <dbReference type="PROSITE" id="PS50011"/>
    </source>
</evidence>
<dbReference type="InterPro" id="IPR002110">
    <property type="entry name" value="Ankyrin_rpt"/>
</dbReference>
<dbReference type="Pfam" id="PF00069">
    <property type="entry name" value="Pkinase"/>
    <property type="match status" value="1"/>
</dbReference>
<dbReference type="PROSITE" id="PS00108">
    <property type="entry name" value="PROTEIN_KINASE_ST"/>
    <property type="match status" value="1"/>
</dbReference>
<dbReference type="InterPro" id="IPR000719">
    <property type="entry name" value="Prot_kinase_dom"/>
</dbReference>
<dbReference type="GO" id="GO:0005524">
    <property type="term" value="F:ATP binding"/>
    <property type="evidence" value="ECO:0007669"/>
    <property type="project" value="InterPro"/>
</dbReference>
<accession>A0A0F7TZM5</accession>
<organism evidence="6 7">
    <name type="scientific">Penicillium brasilianum</name>
    <dbReference type="NCBI Taxonomy" id="104259"/>
    <lineage>
        <taxon>Eukaryota</taxon>
        <taxon>Fungi</taxon>
        <taxon>Dikarya</taxon>
        <taxon>Ascomycota</taxon>
        <taxon>Pezizomycotina</taxon>
        <taxon>Eurotiomycetes</taxon>
        <taxon>Eurotiomycetidae</taxon>
        <taxon>Eurotiales</taxon>
        <taxon>Aspergillaceae</taxon>
        <taxon>Penicillium</taxon>
    </lineage>
</organism>
<keyword evidence="2 3" id="KW-0040">ANK repeat</keyword>
<evidence type="ECO:0000313" key="6">
    <source>
        <dbReference type="EMBL" id="CEJ60905.1"/>
    </source>
</evidence>
<dbReference type="PROSITE" id="PS50297">
    <property type="entry name" value="ANK_REP_REGION"/>
    <property type="match status" value="4"/>
</dbReference>
<dbReference type="CDD" id="cd00180">
    <property type="entry name" value="PKc"/>
    <property type="match status" value="1"/>
</dbReference>
<feature type="repeat" description="ANK" evidence="3">
    <location>
        <begin position="975"/>
        <end position="1007"/>
    </location>
</feature>
<dbReference type="SUPFAM" id="SSF48403">
    <property type="entry name" value="Ankyrin repeat"/>
    <property type="match status" value="2"/>
</dbReference>
<feature type="repeat" description="ANK" evidence="3">
    <location>
        <begin position="1041"/>
        <end position="1073"/>
    </location>
</feature>
<feature type="repeat" description="ANK" evidence="3">
    <location>
        <begin position="1008"/>
        <end position="1040"/>
    </location>
</feature>
<name>A0A0F7TZM5_PENBI</name>
<dbReference type="STRING" id="104259.A0A0F7TZM5"/>
<dbReference type="Gene3D" id="1.10.510.10">
    <property type="entry name" value="Transferase(Phosphotransferase) domain 1"/>
    <property type="match status" value="1"/>
</dbReference>
<keyword evidence="7" id="KW-1185">Reference proteome</keyword>